<proteinExistence type="predicted"/>
<protein>
    <submittedName>
        <fullName evidence="1">Uncharacterized protein</fullName>
    </submittedName>
</protein>
<name>A0AA48H5F8_9RHOB</name>
<dbReference type="AlphaFoldDB" id="A0AA48H5F8"/>
<gene>
    <name evidence="1" type="ORF">MACH21_01990</name>
</gene>
<dbReference type="Proteomes" id="UP001337723">
    <property type="component" value="Chromosome"/>
</dbReference>
<dbReference type="KEGG" id="rmai:MACH21_01990"/>
<dbReference type="EMBL" id="AP027266">
    <property type="protein sequence ID" value="BDW84022.1"/>
    <property type="molecule type" value="Genomic_DNA"/>
</dbReference>
<keyword evidence="2" id="KW-1185">Reference proteome</keyword>
<evidence type="ECO:0000313" key="1">
    <source>
        <dbReference type="EMBL" id="BDW84022.1"/>
    </source>
</evidence>
<organism evidence="1 2">
    <name type="scientific">Roseicyclus marinus</name>
    <dbReference type="NCBI Taxonomy" id="2161673"/>
    <lineage>
        <taxon>Bacteria</taxon>
        <taxon>Pseudomonadati</taxon>
        <taxon>Pseudomonadota</taxon>
        <taxon>Alphaproteobacteria</taxon>
        <taxon>Rhodobacterales</taxon>
        <taxon>Roseobacteraceae</taxon>
        <taxon>Roseicyclus</taxon>
    </lineage>
</organism>
<accession>A0AA48H5F8</accession>
<reference evidence="1 2" key="1">
    <citation type="submission" date="2023-01" db="EMBL/GenBank/DDBJ databases">
        <title>Complete genome sequence of Roseicyclus marinus strain Dej080120_10.</title>
        <authorList>
            <person name="Ueki S."/>
            <person name="Maruyama F."/>
        </authorList>
    </citation>
    <scope>NUCLEOTIDE SEQUENCE [LARGE SCALE GENOMIC DNA]</scope>
    <source>
        <strain evidence="1 2">Dej080120_10</strain>
    </source>
</reference>
<evidence type="ECO:0000313" key="2">
    <source>
        <dbReference type="Proteomes" id="UP001337723"/>
    </source>
</evidence>
<sequence length="73" mass="7924">MSLSPSIRAGLSPATCALRASQWAMFMDLSPLFRRDVPLQGARLQGGAGRARAGRLGWGRARKEKVRPCPMIS</sequence>